<sequence length="326" mass="37919">MMTEDVETEKGDLENKSKDMEKLILRPVEEGMQKDAPDVLEVAESFFNCQLKDNAVGSSVNKKLIFVVPTNELEVEGKDKVDKPYIKSVKMSGANETDDGTEQRSLKGWHRIPSSEGGVFQFSGIYVFRESQQKWRTWDLIRSLKRDPPIPWLCCGDFNEFLSPDDKQGCQPVNILSVDSFRQALDDCALEDLGFVGQRFTWSNKRRMLDNVEERLDKGVANMLWRRIWARITVSTLPRFFSDYNPIVIAFSKKSMLHNERRKQRLYRFERIWLTDDECEEIVYRSWLPSGTVPHKVASVEVNLIKWGKKKFENLAKLIKAVQQRL</sequence>
<comment type="caution">
    <text evidence="1">The sequence shown here is derived from an EMBL/GenBank/DDBJ whole genome shotgun (WGS) entry which is preliminary data.</text>
</comment>
<accession>A0AAN9HXM8</accession>
<protein>
    <recommendedName>
        <fullName evidence="3">Endonuclease/exonuclease/phosphatase domain-containing protein</fullName>
    </recommendedName>
</protein>
<evidence type="ECO:0000313" key="2">
    <source>
        <dbReference type="Proteomes" id="UP001372338"/>
    </source>
</evidence>
<dbReference type="SUPFAM" id="SSF56219">
    <property type="entry name" value="DNase I-like"/>
    <property type="match status" value="1"/>
</dbReference>
<dbReference type="PANTHER" id="PTHR33710:SF62">
    <property type="entry name" value="DUF4283 DOMAIN PROTEIN"/>
    <property type="match status" value="1"/>
</dbReference>
<dbReference type="EMBL" id="JAYWIO010000006">
    <property type="protein sequence ID" value="KAK7256210.1"/>
    <property type="molecule type" value="Genomic_DNA"/>
</dbReference>
<reference evidence="1 2" key="1">
    <citation type="submission" date="2024-01" db="EMBL/GenBank/DDBJ databases">
        <title>The genomes of 5 underutilized Papilionoideae crops provide insights into root nodulation and disease resistanc.</title>
        <authorList>
            <person name="Yuan L."/>
        </authorList>
    </citation>
    <scope>NUCLEOTIDE SEQUENCE [LARGE SCALE GENOMIC DNA]</scope>
    <source>
        <strain evidence="1">ZHUSHIDOU_FW_LH</strain>
        <tissue evidence="1">Leaf</tissue>
    </source>
</reference>
<proteinExistence type="predicted"/>
<evidence type="ECO:0008006" key="3">
    <source>
        <dbReference type="Google" id="ProtNLM"/>
    </source>
</evidence>
<dbReference type="Gene3D" id="3.60.10.10">
    <property type="entry name" value="Endonuclease/exonuclease/phosphatase"/>
    <property type="match status" value="1"/>
</dbReference>
<name>A0AAN9HXM8_CROPI</name>
<dbReference type="InterPro" id="IPR036691">
    <property type="entry name" value="Endo/exonu/phosph_ase_sf"/>
</dbReference>
<gene>
    <name evidence="1" type="ORF">RIF29_29648</name>
</gene>
<evidence type="ECO:0000313" key="1">
    <source>
        <dbReference type="EMBL" id="KAK7256210.1"/>
    </source>
</evidence>
<keyword evidence="2" id="KW-1185">Reference proteome</keyword>
<organism evidence="1 2">
    <name type="scientific">Crotalaria pallida</name>
    <name type="common">Smooth rattlebox</name>
    <name type="synonym">Crotalaria striata</name>
    <dbReference type="NCBI Taxonomy" id="3830"/>
    <lineage>
        <taxon>Eukaryota</taxon>
        <taxon>Viridiplantae</taxon>
        <taxon>Streptophyta</taxon>
        <taxon>Embryophyta</taxon>
        <taxon>Tracheophyta</taxon>
        <taxon>Spermatophyta</taxon>
        <taxon>Magnoliopsida</taxon>
        <taxon>eudicotyledons</taxon>
        <taxon>Gunneridae</taxon>
        <taxon>Pentapetalae</taxon>
        <taxon>rosids</taxon>
        <taxon>fabids</taxon>
        <taxon>Fabales</taxon>
        <taxon>Fabaceae</taxon>
        <taxon>Papilionoideae</taxon>
        <taxon>50 kb inversion clade</taxon>
        <taxon>genistoids sensu lato</taxon>
        <taxon>core genistoids</taxon>
        <taxon>Crotalarieae</taxon>
        <taxon>Crotalaria</taxon>
    </lineage>
</organism>
<dbReference type="Proteomes" id="UP001372338">
    <property type="component" value="Unassembled WGS sequence"/>
</dbReference>
<dbReference type="AlphaFoldDB" id="A0AAN9HXM8"/>
<dbReference type="PANTHER" id="PTHR33710">
    <property type="entry name" value="BNAC02G09200D PROTEIN"/>
    <property type="match status" value="1"/>
</dbReference>